<accession>A0A336MRP4</accession>
<sequence length="337" mass="39281">MALNCSKTKGLCSSAENEVPPPICQHLSTLSSEDPMVSHQENSPNDGVRVITEELVNYYKNEEYPELQQIMQRINYHPDFELLFKLNHMVTQSAMKILLEDGIIDYMAKIVYKNSVFFPNLKHNVVKVNGNPIFDPVTQYILKSFAVQCNNKKEGYYFEKAQIPHDEFPESQEKRMKLMDWIKEKYRLNRTVRGVYSKYMKSQEMKNLEFDNFLKIDEDKKNIVASHNCAVCETKIKIYVIINKYYMIERYGTILLKNHLNMHKQRDGKIKKFHFDSEENAESDDSFDGYVEQPMTVQTKVISDSETESELTLEMIDSKPPQIPENCAISLPGLIRS</sequence>
<evidence type="ECO:0000313" key="1">
    <source>
        <dbReference type="EMBL" id="SSX33132.1"/>
    </source>
</evidence>
<dbReference type="EMBL" id="UFQT01002294">
    <property type="protein sequence ID" value="SSX33132.1"/>
    <property type="molecule type" value="Genomic_DNA"/>
</dbReference>
<dbReference type="VEuPathDB" id="VectorBase:CSON005969"/>
<protein>
    <submittedName>
        <fullName evidence="1">CSON005969 protein</fullName>
    </submittedName>
</protein>
<reference evidence="1" key="1">
    <citation type="submission" date="2018-07" db="EMBL/GenBank/DDBJ databases">
        <authorList>
            <person name="Quirk P.G."/>
            <person name="Krulwich T.A."/>
        </authorList>
    </citation>
    <scope>NUCLEOTIDE SEQUENCE</scope>
</reference>
<proteinExistence type="predicted"/>
<gene>
    <name evidence="1" type="primary">CSON005969</name>
</gene>
<dbReference type="AlphaFoldDB" id="A0A336MRP4"/>
<organism evidence="1">
    <name type="scientific">Culicoides sonorensis</name>
    <name type="common">Biting midge</name>
    <dbReference type="NCBI Taxonomy" id="179676"/>
    <lineage>
        <taxon>Eukaryota</taxon>
        <taxon>Metazoa</taxon>
        <taxon>Ecdysozoa</taxon>
        <taxon>Arthropoda</taxon>
        <taxon>Hexapoda</taxon>
        <taxon>Insecta</taxon>
        <taxon>Pterygota</taxon>
        <taxon>Neoptera</taxon>
        <taxon>Endopterygota</taxon>
        <taxon>Diptera</taxon>
        <taxon>Nematocera</taxon>
        <taxon>Chironomoidea</taxon>
        <taxon>Ceratopogonidae</taxon>
        <taxon>Ceratopogoninae</taxon>
        <taxon>Culicoides</taxon>
        <taxon>Monoculicoides</taxon>
    </lineage>
</organism>
<name>A0A336MRP4_CULSO</name>